<keyword evidence="1" id="KW-0521">NADP</keyword>
<protein>
    <submittedName>
        <fullName evidence="2">Acyl-CoA reductase</fullName>
    </submittedName>
</protein>
<evidence type="ECO:0000313" key="2">
    <source>
        <dbReference type="EMBL" id="MFC0605746.1"/>
    </source>
</evidence>
<dbReference type="InterPro" id="IPR008670">
    <property type="entry name" value="CoA_reduct_LuxC"/>
</dbReference>
<dbReference type="EMBL" id="JBHLTQ010000007">
    <property type="protein sequence ID" value="MFC0605746.1"/>
    <property type="molecule type" value="Genomic_DNA"/>
</dbReference>
<accession>A0ABV6QEQ1</accession>
<gene>
    <name evidence="2" type="ORF">ACFFGA_14340</name>
</gene>
<dbReference type="RefSeq" id="WP_386065018.1">
    <property type="nucleotide sequence ID" value="NZ_JBHLTQ010000007.1"/>
</dbReference>
<organism evidence="2 3">
    <name type="scientific">Winogradskyella pulchriflava</name>
    <dbReference type="NCBI Taxonomy" id="1110688"/>
    <lineage>
        <taxon>Bacteria</taxon>
        <taxon>Pseudomonadati</taxon>
        <taxon>Bacteroidota</taxon>
        <taxon>Flavobacteriia</taxon>
        <taxon>Flavobacteriales</taxon>
        <taxon>Flavobacteriaceae</taxon>
        <taxon>Winogradskyella</taxon>
    </lineage>
</organism>
<dbReference type="Proteomes" id="UP001589832">
    <property type="component" value="Unassembled WGS sequence"/>
</dbReference>
<dbReference type="Pfam" id="PF05893">
    <property type="entry name" value="LuxC"/>
    <property type="match status" value="1"/>
</dbReference>
<reference evidence="2 3" key="1">
    <citation type="submission" date="2024-09" db="EMBL/GenBank/DDBJ databases">
        <authorList>
            <person name="Sun Q."/>
            <person name="Mori K."/>
        </authorList>
    </citation>
    <scope>NUCLEOTIDE SEQUENCE [LARGE SCALE GENOMIC DNA]</scope>
    <source>
        <strain evidence="2 3">NCAIM B.02481</strain>
    </source>
</reference>
<name>A0ABV6QEQ1_9FLAO</name>
<evidence type="ECO:0000256" key="1">
    <source>
        <dbReference type="ARBA" id="ARBA00022857"/>
    </source>
</evidence>
<dbReference type="SUPFAM" id="SSF53720">
    <property type="entry name" value="ALDH-like"/>
    <property type="match status" value="1"/>
</dbReference>
<comment type="caution">
    <text evidence="2">The sequence shown here is derived from an EMBL/GenBank/DDBJ whole genome shotgun (WGS) entry which is preliminary data.</text>
</comment>
<sequence length="352" mass="40959">MDLQQRINAFAKLGQFLSQFKNDNIIKDESVIANDLFFDGFKHQIKLAKEHNGWFTQNNIFFSLESWSNSLTNNNLNQWTSKYNFNIKNPKTIAIIMAGNIPLVGFHDFLCVLISGHNVLVKQSSNDKHLLPFLAKYMEIVEPEFKGKISFTEEKLENFDAVIATGSDNTARYFEYYFKDKPSIIRKNRNSVAILTGNESAEQLEALSEDIFRYYGLGCRNVSKLFVPKDYNFDAFFNAIYKWHPIINEAKYANNYDYNKAVYLMSEFDMLENGFMMVKEDESYASPIATLFYEYYESIEDLQKKLQIDSDKIQCIVAHGFSNNEIKFGETQKPQLWDYADNVDTVEFLLKI</sequence>
<dbReference type="InterPro" id="IPR016161">
    <property type="entry name" value="Ald_DH/histidinol_DH"/>
</dbReference>
<proteinExistence type="predicted"/>
<keyword evidence="3" id="KW-1185">Reference proteome</keyword>
<evidence type="ECO:0000313" key="3">
    <source>
        <dbReference type="Proteomes" id="UP001589832"/>
    </source>
</evidence>